<dbReference type="GO" id="GO:0008970">
    <property type="term" value="F:phospholipase A1 activity"/>
    <property type="evidence" value="ECO:0007669"/>
    <property type="project" value="UniProtKB-EC"/>
</dbReference>
<feature type="chain" id="PRO_5004194489" description="Phospholipase A1" evidence="20">
    <location>
        <begin position="22"/>
        <end position="330"/>
    </location>
</feature>
<evidence type="ECO:0000256" key="15">
    <source>
        <dbReference type="ARBA" id="ARBA00023098"/>
    </source>
</evidence>
<dbReference type="InterPro" id="IPR003187">
    <property type="entry name" value="PLipase_A1"/>
</dbReference>
<sequence>MIKFKLSIATFIISFSLFAQGIENNKQDVMSNEEIKDIDIPQLKSQQQEQELSEEESAEALNQALERQQIIEKKAAKLPFLILPHRPNYFMPFAYMQKPRDTFYKEILGDEWPGFDNYEAIFQLSVKYQVGSLDEDDTHRIYLAYTGKSFWQVYNNRLSRPFRETNHEPELILQMQPDWGYINRFDIKFNHQSNGQVQGLSRSWNRIILGFYKANGDSIYGLEPWWRIPETGKADPADPEDNDNPNMYKYLGYANFIWFRKRGSHSLLFRAGNNLNIEDNKGWTELEWTFPVSKRVRGFIQWYEGYGHSLIEYDQYQRRIGLGFKISDYL</sequence>
<comment type="subunit">
    <text evidence="4 20">Homodimer; dimerization is reversible, and the dimeric form is the active one.</text>
</comment>
<comment type="similarity">
    <text evidence="3 20">Belongs to the phospholipase A1 family.</text>
</comment>
<evidence type="ECO:0000256" key="4">
    <source>
        <dbReference type="ARBA" id="ARBA00011702"/>
    </source>
</evidence>
<keyword evidence="13 19" id="KW-0106">Calcium</keyword>
<dbReference type="Gene3D" id="2.40.230.10">
    <property type="entry name" value="Phospholipase A1"/>
    <property type="match status" value="1"/>
</dbReference>
<dbReference type="HOGENOM" id="CLU_045813_2_1_6"/>
<evidence type="ECO:0000256" key="18">
    <source>
        <dbReference type="PIRSR" id="PIRSR603187-1"/>
    </source>
</evidence>
<evidence type="ECO:0000256" key="19">
    <source>
        <dbReference type="PIRSR" id="PIRSR603187-2"/>
    </source>
</evidence>
<feature type="binding site" description="in dimeric form" evidence="19">
    <location>
        <position position="159"/>
    </location>
    <ligand>
        <name>Ca(2+)</name>
        <dbReference type="ChEBI" id="CHEBI:29108"/>
        <label>1</label>
    </ligand>
</feature>
<evidence type="ECO:0000256" key="10">
    <source>
        <dbReference type="ARBA" id="ARBA00022723"/>
    </source>
</evidence>
<reference evidence="21 22" key="1">
    <citation type="submission" date="2006-03" db="EMBL/GenBank/DDBJ databases">
        <authorList>
            <person name="Pinhassi J."/>
            <person name="Pedros-Alio C."/>
            <person name="Ferriera S."/>
            <person name="Johnson J."/>
            <person name="Kravitz S."/>
            <person name="Halpern A."/>
            <person name="Remington K."/>
            <person name="Beeson K."/>
            <person name="Tran B."/>
            <person name="Rogers Y.-H."/>
            <person name="Friedman R."/>
            <person name="Venter J.C."/>
        </authorList>
    </citation>
    <scope>NUCLEOTIDE SEQUENCE [LARGE SCALE GENOMIC DNA]</scope>
    <source>
        <strain evidence="21 22">RED65</strain>
    </source>
</reference>
<gene>
    <name evidence="21" type="ORF">RED65_14037</name>
</gene>
<evidence type="ECO:0000256" key="6">
    <source>
        <dbReference type="ARBA" id="ARBA00013278"/>
    </source>
</evidence>
<comment type="catalytic activity">
    <reaction evidence="2 20">
        <text>a 1,2-diacyl-sn-glycero-3-phosphocholine + H2O = a 1-acyl-sn-glycero-3-phosphocholine + a fatty acid + H(+)</text>
        <dbReference type="Rhea" id="RHEA:15801"/>
        <dbReference type="ChEBI" id="CHEBI:15377"/>
        <dbReference type="ChEBI" id="CHEBI:15378"/>
        <dbReference type="ChEBI" id="CHEBI:28868"/>
        <dbReference type="ChEBI" id="CHEBI:57643"/>
        <dbReference type="ChEBI" id="CHEBI:58168"/>
        <dbReference type="EC" id="3.1.1.4"/>
    </reaction>
</comment>
<comment type="caution">
    <text evidence="21">The sequence shown here is derived from an EMBL/GenBank/DDBJ whole genome shotgun (WGS) entry which is preliminary data.</text>
</comment>
<dbReference type="GO" id="GO:0016042">
    <property type="term" value="P:lipid catabolic process"/>
    <property type="evidence" value="ECO:0007669"/>
    <property type="project" value="UniProtKB-KW"/>
</dbReference>
<dbReference type="AlphaFoldDB" id="Q1N0Y7"/>
<dbReference type="EMBL" id="AAQH01000012">
    <property type="protein sequence ID" value="EAT11887.1"/>
    <property type="molecule type" value="Genomic_DNA"/>
</dbReference>
<evidence type="ECO:0000256" key="14">
    <source>
        <dbReference type="ARBA" id="ARBA00022963"/>
    </source>
</evidence>
<keyword evidence="12 20" id="KW-0378">Hydrolase</keyword>
<comment type="subcellular location">
    <subcellularLocation>
        <location evidence="20">Cell outer membrane</location>
        <topology evidence="20">Multi-pass membrane protein</topology>
    </subcellularLocation>
    <text evidence="20">One of the very few enzymes located there.</text>
</comment>
<evidence type="ECO:0000256" key="12">
    <source>
        <dbReference type="ARBA" id="ARBA00022801"/>
    </source>
</evidence>
<dbReference type="PANTHER" id="PTHR40457">
    <property type="entry name" value="PHOSPHOLIPASE A1"/>
    <property type="match status" value="1"/>
</dbReference>
<evidence type="ECO:0000256" key="3">
    <source>
        <dbReference type="ARBA" id="ARBA00010525"/>
    </source>
</evidence>
<accession>Q1N0Y7</accession>
<evidence type="ECO:0000256" key="16">
    <source>
        <dbReference type="ARBA" id="ARBA00023136"/>
    </source>
</evidence>
<dbReference type="Proteomes" id="UP000004263">
    <property type="component" value="Unassembled WGS sequence"/>
</dbReference>
<evidence type="ECO:0000256" key="1">
    <source>
        <dbReference type="ARBA" id="ARBA00000111"/>
    </source>
</evidence>
<keyword evidence="17 20" id="KW-0998">Cell outer membrane</keyword>
<evidence type="ECO:0000256" key="9">
    <source>
        <dbReference type="ARBA" id="ARBA00022692"/>
    </source>
</evidence>
<name>Q1N0Y7_9GAMM</name>
<keyword evidence="16" id="KW-0472">Membrane</keyword>
<dbReference type="PRINTS" id="PR01486">
    <property type="entry name" value="PHPHLIPASEA1"/>
</dbReference>
<keyword evidence="15 20" id="KW-0443">Lipid metabolism</keyword>
<feature type="binding site" description="in dimeric form" evidence="19">
    <location>
        <position position="201"/>
    </location>
    <ligand>
        <name>Ca(2+)</name>
        <dbReference type="ChEBI" id="CHEBI:29108"/>
        <label>1</label>
    </ligand>
</feature>
<dbReference type="GO" id="GO:0046872">
    <property type="term" value="F:metal ion binding"/>
    <property type="evidence" value="ECO:0007669"/>
    <property type="project" value="UniProtKB-KW"/>
</dbReference>
<dbReference type="EC" id="3.1.1.4" evidence="6 20"/>
<evidence type="ECO:0000256" key="20">
    <source>
        <dbReference type="RuleBase" id="RU366027"/>
    </source>
</evidence>
<keyword evidence="10 19" id="KW-0479">Metal-binding</keyword>
<evidence type="ECO:0000256" key="8">
    <source>
        <dbReference type="ARBA" id="ARBA00022452"/>
    </source>
</evidence>
<evidence type="ECO:0000256" key="13">
    <source>
        <dbReference type="ARBA" id="ARBA00022837"/>
    </source>
</evidence>
<feature type="active site" description="Proton acceptor" evidence="18">
    <location>
        <position position="191"/>
    </location>
</feature>
<evidence type="ECO:0000313" key="22">
    <source>
        <dbReference type="Proteomes" id="UP000004263"/>
    </source>
</evidence>
<dbReference type="PANTHER" id="PTHR40457:SF1">
    <property type="entry name" value="PHOSPHOLIPASE A1"/>
    <property type="match status" value="1"/>
</dbReference>
<dbReference type="RefSeq" id="WP_007017892.1">
    <property type="nucleotide sequence ID" value="NZ_CH724115.1"/>
</dbReference>
<comment type="function">
    <text evidence="20">Hydrolysis of phosphatidylcholine with phospholipase A2 (EC 3.1.1.4) and phospholipase A1 (EC 3.1.1.32) activities.</text>
</comment>
<keyword evidence="11 20" id="KW-0732">Signal</keyword>
<evidence type="ECO:0000256" key="5">
    <source>
        <dbReference type="ARBA" id="ARBA00013179"/>
    </source>
</evidence>
<dbReference type="GO" id="GO:0004623">
    <property type="term" value="F:phospholipase A2 activity"/>
    <property type="evidence" value="ECO:0007669"/>
    <property type="project" value="UniProtKB-EC"/>
</dbReference>
<dbReference type="GO" id="GO:0009279">
    <property type="term" value="C:cell outer membrane"/>
    <property type="evidence" value="ECO:0007669"/>
    <property type="project" value="UniProtKB-SubCell"/>
</dbReference>
<keyword evidence="9" id="KW-0812">Transmembrane</keyword>
<keyword evidence="8" id="KW-1134">Transmembrane beta strand</keyword>
<evidence type="ECO:0000313" key="21">
    <source>
        <dbReference type="EMBL" id="EAT11887.1"/>
    </source>
</evidence>
<feature type="active site" description="Nucleophile" evidence="18">
    <location>
        <position position="193"/>
    </location>
</feature>
<dbReference type="SUPFAM" id="SSF56931">
    <property type="entry name" value="Outer membrane phospholipase A (OMPLA)"/>
    <property type="match status" value="1"/>
</dbReference>
<keyword evidence="22" id="KW-1185">Reference proteome</keyword>
<evidence type="ECO:0000256" key="7">
    <source>
        <dbReference type="ARBA" id="ARBA00021726"/>
    </source>
</evidence>
<feature type="binding site" description="in dimeric form" evidence="19">
    <location>
        <position position="243"/>
    </location>
    <ligand>
        <name>Ca(2+)</name>
        <dbReference type="ChEBI" id="CHEBI:29108"/>
        <label>1</label>
    </ligand>
</feature>
<keyword evidence="14 20" id="KW-0442">Lipid degradation</keyword>
<dbReference type="STRING" id="207949.RED65_14037"/>
<organism evidence="21 22">
    <name type="scientific">Bermanella marisrubri</name>
    <dbReference type="NCBI Taxonomy" id="207949"/>
    <lineage>
        <taxon>Bacteria</taxon>
        <taxon>Pseudomonadati</taxon>
        <taxon>Pseudomonadota</taxon>
        <taxon>Gammaproteobacteria</taxon>
        <taxon>Oceanospirillales</taxon>
        <taxon>Oceanospirillaceae</taxon>
        <taxon>Bermanella</taxon>
    </lineage>
</organism>
<comment type="cofactor">
    <cofactor evidence="20">
        <name>Ca(2+)</name>
        <dbReference type="ChEBI" id="CHEBI:29108"/>
    </cofactor>
    <text evidence="20">Binds 1 Ca(2+) ion per monomer. In the dimeric form the Ca(2+) is bound by different amino acids with binding of each Ca(2+) shared with ligands coming from each monomer. The Ca(2+) ion may have a role in catalysis.</text>
</comment>
<proteinExistence type="inferred from homology"/>
<comment type="catalytic activity">
    <reaction evidence="1 20">
        <text>a 1,2-diacyl-sn-glycero-3-phosphocholine + H2O = a 2-acyl-sn-glycero-3-phosphocholine + a fatty acid + H(+)</text>
        <dbReference type="Rhea" id="RHEA:18689"/>
        <dbReference type="ChEBI" id="CHEBI:15377"/>
        <dbReference type="ChEBI" id="CHEBI:15378"/>
        <dbReference type="ChEBI" id="CHEBI:28868"/>
        <dbReference type="ChEBI" id="CHEBI:57643"/>
        <dbReference type="ChEBI" id="CHEBI:57875"/>
        <dbReference type="EC" id="3.1.1.32"/>
    </reaction>
</comment>
<dbReference type="Pfam" id="PF02253">
    <property type="entry name" value="PLA1"/>
    <property type="match status" value="1"/>
</dbReference>
<dbReference type="InterPro" id="IPR036541">
    <property type="entry name" value="PLipase_A1_sf"/>
</dbReference>
<dbReference type="EC" id="3.1.1.32" evidence="5 20"/>
<evidence type="ECO:0000256" key="11">
    <source>
        <dbReference type="ARBA" id="ARBA00022729"/>
    </source>
</evidence>
<protein>
    <recommendedName>
        <fullName evidence="7 20">Phospholipase A1</fullName>
        <ecNumber evidence="5 20">3.1.1.32</ecNumber>
        <ecNumber evidence="6 20">3.1.1.4</ecNumber>
    </recommendedName>
    <alternativeName>
        <fullName evidence="20">Phosphatidylcholine 1-acylhydrolase</fullName>
    </alternativeName>
</protein>
<evidence type="ECO:0000256" key="17">
    <source>
        <dbReference type="ARBA" id="ARBA00023237"/>
    </source>
</evidence>
<evidence type="ECO:0000256" key="2">
    <source>
        <dbReference type="ARBA" id="ARBA00001604"/>
    </source>
</evidence>
<feature type="signal peptide" evidence="20">
    <location>
        <begin position="1"/>
        <end position="21"/>
    </location>
</feature>